<dbReference type="PANTHER" id="PTHR24221:SF468">
    <property type="entry name" value="ABC TRANSPORTER"/>
    <property type="match status" value="1"/>
</dbReference>
<keyword evidence="6 12" id="KW-0067">ATP-binding</keyword>
<keyword evidence="7 9" id="KW-1133">Transmembrane helix</keyword>
<keyword evidence="2" id="KW-0813">Transport</keyword>
<protein>
    <submittedName>
        <fullName evidence="12">ABC transporter ATP-binding protein</fullName>
    </submittedName>
</protein>
<dbReference type="PROSITE" id="PS50893">
    <property type="entry name" value="ABC_TRANSPORTER_2"/>
    <property type="match status" value="1"/>
</dbReference>
<feature type="transmembrane region" description="Helical" evidence="9">
    <location>
        <begin position="241"/>
        <end position="259"/>
    </location>
</feature>
<name>A0A545U1G8_9PROT</name>
<keyword evidence="8 9" id="KW-0472">Membrane</keyword>
<dbReference type="SUPFAM" id="SSF52540">
    <property type="entry name" value="P-loop containing nucleoside triphosphate hydrolases"/>
    <property type="match status" value="1"/>
</dbReference>
<evidence type="ECO:0000256" key="9">
    <source>
        <dbReference type="SAM" id="Phobius"/>
    </source>
</evidence>
<keyword evidence="3" id="KW-1003">Cell membrane</keyword>
<evidence type="ECO:0000256" key="5">
    <source>
        <dbReference type="ARBA" id="ARBA00022741"/>
    </source>
</evidence>
<evidence type="ECO:0000259" key="11">
    <source>
        <dbReference type="PROSITE" id="PS50929"/>
    </source>
</evidence>
<dbReference type="InterPro" id="IPR003439">
    <property type="entry name" value="ABC_transporter-like_ATP-bd"/>
</dbReference>
<dbReference type="InterPro" id="IPR003593">
    <property type="entry name" value="AAA+_ATPase"/>
</dbReference>
<proteinExistence type="predicted"/>
<dbReference type="Proteomes" id="UP000315252">
    <property type="component" value="Unassembled WGS sequence"/>
</dbReference>
<dbReference type="GO" id="GO:0140359">
    <property type="term" value="F:ABC-type transporter activity"/>
    <property type="evidence" value="ECO:0007669"/>
    <property type="project" value="InterPro"/>
</dbReference>
<dbReference type="OrthoDB" id="5288404at2"/>
<evidence type="ECO:0000256" key="3">
    <source>
        <dbReference type="ARBA" id="ARBA00022475"/>
    </source>
</evidence>
<dbReference type="InterPro" id="IPR017871">
    <property type="entry name" value="ABC_transporter-like_CS"/>
</dbReference>
<evidence type="ECO:0000256" key="2">
    <source>
        <dbReference type="ARBA" id="ARBA00022448"/>
    </source>
</evidence>
<dbReference type="AlphaFoldDB" id="A0A545U1G8"/>
<dbReference type="SMART" id="SM00382">
    <property type="entry name" value="AAA"/>
    <property type="match status" value="1"/>
</dbReference>
<dbReference type="Gene3D" id="1.20.1560.10">
    <property type="entry name" value="ABC transporter type 1, transmembrane domain"/>
    <property type="match status" value="1"/>
</dbReference>
<dbReference type="InterPro" id="IPR039421">
    <property type="entry name" value="Type_1_exporter"/>
</dbReference>
<dbReference type="Pfam" id="PF00005">
    <property type="entry name" value="ABC_tran"/>
    <property type="match status" value="1"/>
</dbReference>
<evidence type="ECO:0000313" key="12">
    <source>
        <dbReference type="EMBL" id="TQV83322.1"/>
    </source>
</evidence>
<evidence type="ECO:0000256" key="1">
    <source>
        <dbReference type="ARBA" id="ARBA00004651"/>
    </source>
</evidence>
<feature type="domain" description="ABC transporter" evidence="10">
    <location>
        <begin position="416"/>
        <end position="648"/>
    </location>
</feature>
<dbReference type="GO" id="GO:0034040">
    <property type="term" value="F:ATPase-coupled lipid transmembrane transporter activity"/>
    <property type="evidence" value="ECO:0007669"/>
    <property type="project" value="TreeGrafter"/>
</dbReference>
<dbReference type="SUPFAM" id="SSF90123">
    <property type="entry name" value="ABC transporter transmembrane region"/>
    <property type="match status" value="1"/>
</dbReference>
<evidence type="ECO:0000256" key="8">
    <source>
        <dbReference type="ARBA" id="ARBA00023136"/>
    </source>
</evidence>
<organism evidence="12 13">
    <name type="scientific">Denitrobaculum tricleocarpae</name>
    <dbReference type="NCBI Taxonomy" id="2591009"/>
    <lineage>
        <taxon>Bacteria</taxon>
        <taxon>Pseudomonadati</taxon>
        <taxon>Pseudomonadota</taxon>
        <taxon>Alphaproteobacteria</taxon>
        <taxon>Rhodospirillales</taxon>
        <taxon>Rhodospirillaceae</taxon>
        <taxon>Denitrobaculum</taxon>
    </lineage>
</organism>
<evidence type="ECO:0000256" key="6">
    <source>
        <dbReference type="ARBA" id="ARBA00022840"/>
    </source>
</evidence>
<dbReference type="GO" id="GO:0005524">
    <property type="term" value="F:ATP binding"/>
    <property type="evidence" value="ECO:0007669"/>
    <property type="project" value="UniProtKB-KW"/>
</dbReference>
<keyword evidence="13" id="KW-1185">Reference proteome</keyword>
<keyword evidence="4 9" id="KW-0812">Transmembrane</keyword>
<dbReference type="InterPro" id="IPR011527">
    <property type="entry name" value="ABC1_TM_dom"/>
</dbReference>
<gene>
    <name evidence="12" type="ORF">FKG95_01615</name>
</gene>
<dbReference type="InterPro" id="IPR036640">
    <property type="entry name" value="ABC1_TM_sf"/>
</dbReference>
<dbReference type="PROSITE" id="PS00211">
    <property type="entry name" value="ABC_TRANSPORTER_1"/>
    <property type="match status" value="1"/>
</dbReference>
<sequence>MIPPICPKHWSESSGMTSSPPPRHWVKMEVERPHGNRVSAELGGADMTSFKPAEQRDKRFKVRSFWQLLARFAPHLRPYRKVLVGTALCMLAVTVMELARPWPLKLIFDEILMPERSHGGWLADLALLTGGGATLLAVAALSILAIALLGGVFGFGQAYFMSIVSQRVGAAIRLQLFSHIQRLSQSFHDERSSGDLMARLTGDVGLMRQLLVDTGFFLAGRLLLVASAIIVMALMDWRLTLVALLVLLPLVIVTARLVPQIKGAARKQRRKESQITQVMTEGITSIRIVQAYAQEAQEEQRFAQQVEGSTEASLTGTRLEAHLERLVQVILAFGTCAVVWYGVVRVQAGALTPGDLLVFTAYLTGMYKPIRRLASISSRIAKATVCGQRVASILDLEPEIRDHADARPAPPFKGEILFDQVKFGYRPDRPALRSVDFRIAAGETVALMGESGSGKSTIANLILRFYQPSSGRVCIDGTEVGAYTLESLRKQIAIVLQDSVLFRASIRANIAYGHLEATMGEVIAAAKAADAHDFIEALPDGYETIVGERGASLSGGQRQRIAIARAMIRDAPIIILDEPMVGLDTASEAEVCKALKRLVARKTCLVITHDPRGALDADRTLVLREGKIIDVTDVTRDQERTTNAGITA</sequence>
<feature type="domain" description="ABC transmembrane type-1" evidence="11">
    <location>
        <begin position="84"/>
        <end position="382"/>
    </location>
</feature>
<dbReference type="GO" id="GO:0005886">
    <property type="term" value="C:plasma membrane"/>
    <property type="evidence" value="ECO:0007669"/>
    <property type="project" value="UniProtKB-SubCell"/>
</dbReference>
<comment type="subcellular location">
    <subcellularLocation>
        <location evidence="1">Cell membrane</location>
        <topology evidence="1">Multi-pass membrane protein</topology>
    </subcellularLocation>
</comment>
<dbReference type="CDD" id="cd18564">
    <property type="entry name" value="ABC_6TM_exporter_like"/>
    <property type="match status" value="1"/>
</dbReference>
<feature type="transmembrane region" description="Helical" evidence="9">
    <location>
        <begin position="326"/>
        <end position="344"/>
    </location>
</feature>
<feature type="transmembrane region" description="Helical" evidence="9">
    <location>
        <begin position="82"/>
        <end position="102"/>
    </location>
</feature>
<dbReference type="GO" id="GO:0016887">
    <property type="term" value="F:ATP hydrolysis activity"/>
    <property type="evidence" value="ECO:0007669"/>
    <property type="project" value="InterPro"/>
</dbReference>
<dbReference type="InterPro" id="IPR027417">
    <property type="entry name" value="P-loop_NTPase"/>
</dbReference>
<dbReference type="EMBL" id="VHSH01000001">
    <property type="protein sequence ID" value="TQV83322.1"/>
    <property type="molecule type" value="Genomic_DNA"/>
</dbReference>
<dbReference type="FunFam" id="3.40.50.300:FF:000221">
    <property type="entry name" value="Multidrug ABC transporter ATP-binding protein"/>
    <property type="match status" value="1"/>
</dbReference>
<evidence type="ECO:0000259" key="10">
    <source>
        <dbReference type="PROSITE" id="PS50893"/>
    </source>
</evidence>
<dbReference type="Pfam" id="PF00664">
    <property type="entry name" value="ABC_membrane"/>
    <property type="match status" value="1"/>
</dbReference>
<dbReference type="PROSITE" id="PS50929">
    <property type="entry name" value="ABC_TM1F"/>
    <property type="match status" value="1"/>
</dbReference>
<reference evidence="12 13" key="1">
    <citation type="submission" date="2019-06" db="EMBL/GenBank/DDBJ databases">
        <title>Whole genome sequence for Rhodospirillaceae sp. R148.</title>
        <authorList>
            <person name="Wang G."/>
        </authorList>
    </citation>
    <scope>NUCLEOTIDE SEQUENCE [LARGE SCALE GENOMIC DNA]</scope>
    <source>
        <strain evidence="12 13">R148</strain>
    </source>
</reference>
<accession>A0A545U1G8</accession>
<keyword evidence="5" id="KW-0547">Nucleotide-binding</keyword>
<evidence type="ECO:0000256" key="4">
    <source>
        <dbReference type="ARBA" id="ARBA00022692"/>
    </source>
</evidence>
<evidence type="ECO:0000313" key="13">
    <source>
        <dbReference type="Proteomes" id="UP000315252"/>
    </source>
</evidence>
<dbReference type="Gene3D" id="3.40.50.300">
    <property type="entry name" value="P-loop containing nucleotide triphosphate hydrolases"/>
    <property type="match status" value="1"/>
</dbReference>
<comment type="caution">
    <text evidence="12">The sequence shown here is derived from an EMBL/GenBank/DDBJ whole genome shotgun (WGS) entry which is preliminary data.</text>
</comment>
<feature type="transmembrane region" description="Helical" evidence="9">
    <location>
        <begin position="216"/>
        <end position="235"/>
    </location>
</feature>
<dbReference type="PANTHER" id="PTHR24221">
    <property type="entry name" value="ATP-BINDING CASSETTE SUB-FAMILY B"/>
    <property type="match status" value="1"/>
</dbReference>
<feature type="transmembrane region" description="Helical" evidence="9">
    <location>
        <begin position="122"/>
        <end position="155"/>
    </location>
</feature>
<evidence type="ECO:0000256" key="7">
    <source>
        <dbReference type="ARBA" id="ARBA00022989"/>
    </source>
</evidence>